<evidence type="ECO:0000256" key="1">
    <source>
        <dbReference type="ARBA" id="ARBA00004141"/>
    </source>
</evidence>
<reference evidence="8" key="1">
    <citation type="submission" date="2016-10" db="EMBL/GenBank/DDBJ databases">
        <authorList>
            <person name="Varghese N."/>
            <person name="Submissions S."/>
        </authorList>
    </citation>
    <scope>NUCLEOTIDE SEQUENCE [LARGE SCALE GENOMIC DNA]</scope>
    <source>
        <strain evidence="8">DSM 2179</strain>
    </source>
</reference>
<dbReference type="PANTHER" id="PTHR12608">
    <property type="entry name" value="TRANSMEMBRANE PROTEIN HTP-1 RELATED"/>
    <property type="match status" value="1"/>
</dbReference>
<dbReference type="STRING" id="84035.SAMN05660742_109131"/>
<dbReference type="EMBL" id="FNZK01000009">
    <property type="protein sequence ID" value="SEJ52746.1"/>
    <property type="molecule type" value="Genomic_DNA"/>
</dbReference>
<feature type="transmembrane region" description="Helical" evidence="6">
    <location>
        <begin position="65"/>
        <end position="83"/>
    </location>
</feature>
<keyword evidence="5 6" id="KW-0472">Membrane</keyword>
<comment type="caution">
    <text evidence="6">Lacks conserved residue(s) required for the propagation of feature annotation.</text>
</comment>
<dbReference type="InterPro" id="IPR001727">
    <property type="entry name" value="GDT1-like"/>
</dbReference>
<dbReference type="AlphaFoldDB" id="A0A1H6ZJ71"/>
<dbReference type="PANTHER" id="PTHR12608:SF1">
    <property type="entry name" value="TRANSMEMBRANE PROTEIN 165"/>
    <property type="match status" value="1"/>
</dbReference>
<evidence type="ECO:0000313" key="7">
    <source>
        <dbReference type="EMBL" id="SEJ52746.1"/>
    </source>
</evidence>
<comment type="subcellular location">
    <subcellularLocation>
        <location evidence="1 6">Membrane</location>
        <topology evidence="1 6">Multi-pass membrane protein</topology>
    </subcellularLocation>
</comment>
<organism evidence="7 8">
    <name type="scientific">Propionispira arboris</name>
    <dbReference type="NCBI Taxonomy" id="84035"/>
    <lineage>
        <taxon>Bacteria</taxon>
        <taxon>Bacillati</taxon>
        <taxon>Bacillota</taxon>
        <taxon>Negativicutes</taxon>
        <taxon>Selenomonadales</taxon>
        <taxon>Selenomonadaceae</taxon>
        <taxon>Propionispira</taxon>
    </lineage>
</organism>
<sequence length="197" mass="21321">MTAFLTALVFVVLAEMGDKTQLLAMAFATKYPWKVVMKGVFAATVFNHLLAVVVGAYLNEFIPLYYIQIAAALSFIVFGLWTIRGDELGDETSDSRHGPFWTVTIAFFLAEMGDKTQFATIALAAQFNAIIPIWLGTTTGMMLADGLGIVLGIVLNKKIPEKTMKWGAAIIFIAFGIFGLYEALAVQASGVSVSSSF</sequence>
<comment type="similarity">
    <text evidence="2 6">Belongs to the GDT1 family.</text>
</comment>
<dbReference type="RefSeq" id="WP_091831539.1">
    <property type="nucleotide sequence ID" value="NZ_FNZK01000009.1"/>
</dbReference>
<evidence type="ECO:0000256" key="3">
    <source>
        <dbReference type="ARBA" id="ARBA00022692"/>
    </source>
</evidence>
<dbReference type="GO" id="GO:0016020">
    <property type="term" value="C:membrane"/>
    <property type="evidence" value="ECO:0007669"/>
    <property type="project" value="UniProtKB-SubCell"/>
</dbReference>
<evidence type="ECO:0000256" key="5">
    <source>
        <dbReference type="ARBA" id="ARBA00023136"/>
    </source>
</evidence>
<gene>
    <name evidence="7" type="ORF">SAMN05660742_109131</name>
</gene>
<evidence type="ECO:0000256" key="2">
    <source>
        <dbReference type="ARBA" id="ARBA00009190"/>
    </source>
</evidence>
<protein>
    <recommendedName>
        <fullName evidence="6">GDT1 family protein</fullName>
    </recommendedName>
</protein>
<evidence type="ECO:0000256" key="4">
    <source>
        <dbReference type="ARBA" id="ARBA00022989"/>
    </source>
</evidence>
<evidence type="ECO:0000256" key="6">
    <source>
        <dbReference type="RuleBase" id="RU365102"/>
    </source>
</evidence>
<evidence type="ECO:0000313" key="8">
    <source>
        <dbReference type="Proteomes" id="UP000199662"/>
    </source>
</evidence>
<dbReference type="GO" id="GO:0046873">
    <property type="term" value="F:metal ion transmembrane transporter activity"/>
    <property type="evidence" value="ECO:0007669"/>
    <property type="project" value="InterPro"/>
</dbReference>
<proteinExistence type="inferred from homology"/>
<dbReference type="Pfam" id="PF01169">
    <property type="entry name" value="GDT1"/>
    <property type="match status" value="2"/>
</dbReference>
<feature type="transmembrane region" description="Helical" evidence="6">
    <location>
        <begin position="133"/>
        <end position="154"/>
    </location>
</feature>
<name>A0A1H6ZJ71_9FIRM</name>
<accession>A0A1H6ZJ71</accession>
<feature type="transmembrane region" description="Helical" evidence="6">
    <location>
        <begin position="166"/>
        <end position="188"/>
    </location>
</feature>
<keyword evidence="8" id="KW-1185">Reference proteome</keyword>
<keyword evidence="3 6" id="KW-0812">Transmembrane</keyword>
<feature type="transmembrane region" description="Helical" evidence="6">
    <location>
        <begin position="36"/>
        <end position="58"/>
    </location>
</feature>
<dbReference type="Proteomes" id="UP000199662">
    <property type="component" value="Unassembled WGS sequence"/>
</dbReference>
<keyword evidence="4 6" id="KW-1133">Transmembrane helix</keyword>